<dbReference type="GO" id="GO:0043162">
    <property type="term" value="P:ubiquitin-dependent protein catabolic process via the multivesicular body sorting pathway"/>
    <property type="evidence" value="ECO:0007669"/>
    <property type="project" value="InterPro"/>
</dbReference>
<dbReference type="OrthoDB" id="2018023at2759"/>
<feature type="region of interest" description="Disordered" evidence="1">
    <location>
        <begin position="459"/>
        <end position="539"/>
    </location>
</feature>
<keyword evidence="5" id="KW-1185">Reference proteome</keyword>
<evidence type="ECO:0000259" key="2">
    <source>
        <dbReference type="PROSITE" id="PS50030"/>
    </source>
</evidence>
<dbReference type="PANTHER" id="PTHR15960:SF5">
    <property type="entry name" value="LD44032P"/>
    <property type="match status" value="1"/>
</dbReference>
<feature type="compositionally biased region" description="Pro residues" evidence="1">
    <location>
        <begin position="493"/>
        <end position="506"/>
    </location>
</feature>
<evidence type="ECO:0000256" key="1">
    <source>
        <dbReference type="SAM" id="MobiDB-lite"/>
    </source>
</evidence>
<evidence type="ECO:0000313" key="4">
    <source>
        <dbReference type="EMBL" id="KAH3838268.1"/>
    </source>
</evidence>
<feature type="compositionally biased region" description="Low complexity" evidence="1">
    <location>
        <begin position="342"/>
        <end position="352"/>
    </location>
</feature>
<feature type="region of interest" description="Disordered" evidence="1">
    <location>
        <begin position="216"/>
        <end position="237"/>
    </location>
</feature>
<accession>A0A9D4KEC5</accession>
<reference evidence="4" key="2">
    <citation type="submission" date="2020-11" db="EMBL/GenBank/DDBJ databases">
        <authorList>
            <person name="McCartney M.A."/>
            <person name="Auch B."/>
            <person name="Kono T."/>
            <person name="Mallez S."/>
            <person name="Becker A."/>
            <person name="Gohl D.M."/>
            <person name="Silverstein K.A.T."/>
            <person name="Koren S."/>
            <person name="Bechman K.B."/>
            <person name="Herman A."/>
            <person name="Abrahante J.E."/>
            <person name="Garbe J."/>
        </authorList>
    </citation>
    <scope>NUCLEOTIDE SEQUENCE</scope>
    <source>
        <strain evidence="4">Duluth1</strain>
        <tissue evidence="4">Whole animal</tissue>
    </source>
</reference>
<dbReference type="Gene3D" id="1.20.120.1920">
    <property type="entry name" value="UBAP1 SOUBA domain"/>
    <property type="match status" value="1"/>
</dbReference>
<feature type="compositionally biased region" description="Acidic residues" evidence="1">
    <location>
        <begin position="275"/>
        <end position="285"/>
    </location>
</feature>
<dbReference type="GO" id="GO:0043130">
    <property type="term" value="F:ubiquitin binding"/>
    <property type="evidence" value="ECO:0007669"/>
    <property type="project" value="InterPro"/>
</dbReference>
<dbReference type="InterPro" id="IPR015940">
    <property type="entry name" value="UBA"/>
</dbReference>
<dbReference type="GO" id="GO:0000813">
    <property type="term" value="C:ESCRT I complex"/>
    <property type="evidence" value="ECO:0007669"/>
    <property type="project" value="InterPro"/>
</dbReference>
<feature type="compositionally biased region" description="Basic and acidic residues" evidence="1">
    <location>
        <begin position="304"/>
        <end position="321"/>
    </location>
</feature>
<dbReference type="InterPro" id="IPR009060">
    <property type="entry name" value="UBA-like_sf"/>
</dbReference>
<dbReference type="InterPro" id="IPR023340">
    <property type="entry name" value="UMA"/>
</dbReference>
<feature type="domain" description="UBA" evidence="2">
    <location>
        <begin position="621"/>
        <end position="661"/>
    </location>
</feature>
<feature type="region of interest" description="Disordered" evidence="1">
    <location>
        <begin position="84"/>
        <end position="112"/>
    </location>
</feature>
<feature type="compositionally biased region" description="Low complexity" evidence="1">
    <location>
        <begin position="216"/>
        <end position="226"/>
    </location>
</feature>
<name>A0A9D4KEC5_DREPO</name>
<organism evidence="4 5">
    <name type="scientific">Dreissena polymorpha</name>
    <name type="common">Zebra mussel</name>
    <name type="synonym">Mytilus polymorpha</name>
    <dbReference type="NCBI Taxonomy" id="45954"/>
    <lineage>
        <taxon>Eukaryota</taxon>
        <taxon>Metazoa</taxon>
        <taxon>Spiralia</taxon>
        <taxon>Lophotrochozoa</taxon>
        <taxon>Mollusca</taxon>
        <taxon>Bivalvia</taxon>
        <taxon>Autobranchia</taxon>
        <taxon>Heteroconchia</taxon>
        <taxon>Euheterodonta</taxon>
        <taxon>Imparidentia</taxon>
        <taxon>Neoheterodontei</taxon>
        <taxon>Myida</taxon>
        <taxon>Dreissenoidea</taxon>
        <taxon>Dreissenidae</taxon>
        <taxon>Dreissena</taxon>
    </lineage>
</organism>
<feature type="domain" description="UMA" evidence="3">
    <location>
        <begin position="18"/>
        <end position="65"/>
    </location>
</feature>
<evidence type="ECO:0000259" key="3">
    <source>
        <dbReference type="PROSITE" id="PS51497"/>
    </source>
</evidence>
<dbReference type="SUPFAM" id="SSF46934">
    <property type="entry name" value="UBA-like"/>
    <property type="match status" value="2"/>
</dbReference>
<feature type="region of interest" description="Disordered" evidence="1">
    <location>
        <begin position="251"/>
        <end position="361"/>
    </location>
</feature>
<proteinExistence type="predicted"/>
<dbReference type="InterPro" id="IPR042575">
    <property type="entry name" value="UBAP1_C"/>
</dbReference>
<dbReference type="AlphaFoldDB" id="A0A9D4KEC5"/>
<dbReference type="PROSITE" id="PS51497">
    <property type="entry name" value="UMA"/>
    <property type="match status" value="1"/>
</dbReference>
<gene>
    <name evidence="4" type="ORF">DPMN_111676</name>
</gene>
<dbReference type="PROSITE" id="PS50030">
    <property type="entry name" value="UBA"/>
    <property type="match status" value="2"/>
</dbReference>
<feature type="region of interest" description="Disordered" evidence="1">
    <location>
        <begin position="388"/>
        <end position="429"/>
    </location>
</feature>
<dbReference type="Proteomes" id="UP000828390">
    <property type="component" value="Unassembled WGS sequence"/>
</dbReference>
<feature type="compositionally biased region" description="Basic and acidic residues" evidence="1">
    <location>
        <begin position="88"/>
        <end position="97"/>
    </location>
</feature>
<dbReference type="EMBL" id="JAIWYP010000004">
    <property type="protein sequence ID" value="KAH3838268.1"/>
    <property type="molecule type" value="Genomic_DNA"/>
</dbReference>
<evidence type="ECO:0008006" key="6">
    <source>
        <dbReference type="Google" id="ProtNLM"/>
    </source>
</evidence>
<feature type="domain" description="UBA" evidence="2">
    <location>
        <begin position="550"/>
        <end position="590"/>
    </location>
</feature>
<reference evidence="4" key="1">
    <citation type="journal article" date="2019" name="bioRxiv">
        <title>The Genome of the Zebra Mussel, Dreissena polymorpha: A Resource for Invasive Species Research.</title>
        <authorList>
            <person name="McCartney M.A."/>
            <person name="Auch B."/>
            <person name="Kono T."/>
            <person name="Mallez S."/>
            <person name="Zhang Y."/>
            <person name="Obille A."/>
            <person name="Becker A."/>
            <person name="Abrahante J.E."/>
            <person name="Garbe J."/>
            <person name="Badalamenti J.P."/>
            <person name="Herman A."/>
            <person name="Mangelson H."/>
            <person name="Liachko I."/>
            <person name="Sullivan S."/>
            <person name="Sone E.D."/>
            <person name="Koren S."/>
            <person name="Silverstein K.A.T."/>
            <person name="Beckman K.B."/>
            <person name="Gohl D.M."/>
        </authorList>
    </citation>
    <scope>NUCLEOTIDE SEQUENCE</scope>
    <source>
        <strain evidence="4">Duluth1</strain>
        <tissue evidence="4">Whole animal</tissue>
    </source>
</reference>
<dbReference type="PANTHER" id="PTHR15960">
    <property type="entry name" value="LD44032P"/>
    <property type="match status" value="1"/>
</dbReference>
<evidence type="ECO:0000313" key="5">
    <source>
        <dbReference type="Proteomes" id="UP000828390"/>
    </source>
</evidence>
<protein>
    <recommendedName>
        <fullName evidence="6">Ubiquitin-associated protein 1</fullName>
    </recommendedName>
</protein>
<comment type="caution">
    <text evidence="4">The sequence shown here is derived from an EMBL/GenBank/DDBJ whole genome shotgun (WGS) entry which is preliminary data.</text>
</comment>
<sequence length="662" mass="72232">MAFGSSIYAGGSFSSNCLDDVPFRLSPRFNPPNKVILPPDLNLYCSSKSKALNEEYSFEVEKAVLKWSADKQKQDEIKREKTIKRQTIRREAKKSCSEQEETSDNTDGPIYENQESVLSDSVYENAGAIYPKPVPKPRPPRPNSNYANVVVPNSLIANISNDILTPMPTSDTKKQTTVTKSKSSDFDLAWFEKEDDPFEQLERETINDLEELASVLSKSSKVQQSQPPFDSDKNESEYEICTVGGGESSDFNIHNGVAAEFPSDAPTELEHDDGSTDDTDSDDPIYENVELKQVGLKISQSEPSIKHAKETDKKEVLDIRKLPPVPPRPGLGSRGVLPPIGSRSSDSINSDSKATTSDKALSQSTVCNGIYGVVSDVILSSTNPFQMDNNLDSTTPKSVISKPQPNVTRSSQHMPEPASESNKNLEPSVSIRQQSNNPFSVQFTNPSSTAGLVTASISAHSSAGPSPEMTFVSSHFGGDTPPVVQSAGKERPTPAPKPVRSPPPVPSVKQAWNRYSPLPTPDGNAGRSGPQLRVALPGLAKPTSPDAYSKLTPEARASVDHLVNMGFSKDRILRAVQALGSDEKEVVEYLCLVDQLVEKGYNISLAETALLIFQNKLMEASTYLELFTQLRELGFNGEKIKEALVHTNNDREKTLDILTASS</sequence>
<dbReference type="CDD" id="cd14316">
    <property type="entry name" value="UBA2_UBAP1_like"/>
    <property type="match status" value="1"/>
</dbReference>
<dbReference type="InterPro" id="IPR038870">
    <property type="entry name" value="UBAP1"/>
</dbReference>
<dbReference type="SMART" id="SM00165">
    <property type="entry name" value="UBA"/>
    <property type="match status" value="2"/>
</dbReference>